<feature type="compositionally biased region" description="Acidic residues" evidence="2">
    <location>
        <begin position="64"/>
        <end position="73"/>
    </location>
</feature>
<keyword evidence="3" id="KW-1133">Transmembrane helix</keyword>
<keyword evidence="1" id="KW-0175">Coiled coil</keyword>
<reference evidence="4 5" key="1">
    <citation type="journal article" date="2016" name="Nat. Commun.">
        <title>Thousands of microbial genomes shed light on interconnected biogeochemical processes in an aquifer system.</title>
        <authorList>
            <person name="Anantharaman K."/>
            <person name="Brown C.T."/>
            <person name="Hug L.A."/>
            <person name="Sharon I."/>
            <person name="Castelle C.J."/>
            <person name="Probst A.J."/>
            <person name="Thomas B.C."/>
            <person name="Singh A."/>
            <person name="Wilkins M.J."/>
            <person name="Karaoz U."/>
            <person name="Brodie E.L."/>
            <person name="Williams K.H."/>
            <person name="Hubbard S.S."/>
            <person name="Banfield J.F."/>
        </authorList>
    </citation>
    <scope>NUCLEOTIDE SEQUENCE [LARGE SCALE GENOMIC DNA]</scope>
</reference>
<feature type="compositionally biased region" description="Low complexity" evidence="2">
    <location>
        <begin position="43"/>
        <end position="63"/>
    </location>
</feature>
<keyword evidence="3" id="KW-0812">Transmembrane</keyword>
<proteinExistence type="predicted"/>
<feature type="region of interest" description="Disordered" evidence="2">
    <location>
        <begin position="252"/>
        <end position="276"/>
    </location>
</feature>
<organism evidence="4 5">
    <name type="scientific">Candidatus Curtissbacteria bacterium RIFCSPHIGHO2_02_FULL_42_15</name>
    <dbReference type="NCBI Taxonomy" id="1797716"/>
    <lineage>
        <taxon>Bacteria</taxon>
        <taxon>Candidatus Curtissiibacteriota</taxon>
    </lineage>
</organism>
<feature type="coiled-coil region" evidence="1">
    <location>
        <begin position="167"/>
        <end position="194"/>
    </location>
</feature>
<evidence type="ECO:0000313" key="5">
    <source>
        <dbReference type="Proteomes" id="UP000177124"/>
    </source>
</evidence>
<dbReference type="EMBL" id="MFBF01000052">
    <property type="protein sequence ID" value="OGD90184.1"/>
    <property type="molecule type" value="Genomic_DNA"/>
</dbReference>
<dbReference type="Proteomes" id="UP000177124">
    <property type="component" value="Unassembled WGS sequence"/>
</dbReference>
<feature type="compositionally biased region" description="Low complexity" evidence="2">
    <location>
        <begin position="258"/>
        <end position="267"/>
    </location>
</feature>
<dbReference type="AlphaFoldDB" id="A0A1F5GEB4"/>
<feature type="compositionally biased region" description="Basic and acidic residues" evidence="2">
    <location>
        <begin position="89"/>
        <end position="125"/>
    </location>
</feature>
<dbReference type="STRING" id="1797716.A3D07_00040"/>
<feature type="region of interest" description="Disordered" evidence="2">
    <location>
        <begin position="34"/>
        <end position="125"/>
    </location>
</feature>
<accession>A0A1F5GEB4</accession>
<evidence type="ECO:0000313" key="4">
    <source>
        <dbReference type="EMBL" id="OGD90184.1"/>
    </source>
</evidence>
<evidence type="ECO:0000256" key="1">
    <source>
        <dbReference type="SAM" id="Coils"/>
    </source>
</evidence>
<keyword evidence="3" id="KW-0472">Membrane</keyword>
<sequence>MPKKGFVHILPLIIITVVIAGAFSALSIRREEAQKEAVGKVLSSSDDSNRGSSSGSSGSSSQSDADDDDDEQEEQNKTTSGSSGSRSSDSIKVESRSGKSKTKIESSPKKTEIKTESEEGKFETKIEEDKEETKIRSGNLRIEIKTENGISVLKVKNENDEEVELGDEEEDELLEELEAELEDDDIELATGSAEIGFVQKGRKVRTNFPLSVNPATGELFVTTPAGEKVVTILPDVAVQNMIRAGILTRVEGEPEPEASPSPEGTPSAQPPEGTTAASVAGAGIELTQEDNEAVYVISGVKDENFIGLIPVGIKLKAVVAVDDGNLLDIKQGFFSRLLDLLSF</sequence>
<protein>
    <submittedName>
        <fullName evidence="4">Uncharacterized protein</fullName>
    </submittedName>
</protein>
<evidence type="ECO:0000256" key="2">
    <source>
        <dbReference type="SAM" id="MobiDB-lite"/>
    </source>
</evidence>
<gene>
    <name evidence="4" type="ORF">A3D07_00040</name>
</gene>
<evidence type="ECO:0000256" key="3">
    <source>
        <dbReference type="SAM" id="Phobius"/>
    </source>
</evidence>
<feature type="transmembrane region" description="Helical" evidence="3">
    <location>
        <begin position="6"/>
        <end position="26"/>
    </location>
</feature>
<name>A0A1F5GEB4_9BACT</name>
<comment type="caution">
    <text evidence="4">The sequence shown here is derived from an EMBL/GenBank/DDBJ whole genome shotgun (WGS) entry which is preliminary data.</text>
</comment>